<dbReference type="AlphaFoldDB" id="A0AAN7H386"/>
<reference evidence="1" key="1">
    <citation type="journal article" date="2023" name="Mol. Phylogenet. Evol.">
        <title>Genome-scale phylogeny and comparative genomics of the fungal order Sordariales.</title>
        <authorList>
            <person name="Hensen N."/>
            <person name="Bonometti L."/>
            <person name="Westerberg I."/>
            <person name="Brannstrom I.O."/>
            <person name="Guillou S."/>
            <person name="Cros-Aarteil S."/>
            <person name="Calhoun S."/>
            <person name="Haridas S."/>
            <person name="Kuo A."/>
            <person name="Mondo S."/>
            <person name="Pangilinan J."/>
            <person name="Riley R."/>
            <person name="LaButti K."/>
            <person name="Andreopoulos B."/>
            <person name="Lipzen A."/>
            <person name="Chen C."/>
            <person name="Yan M."/>
            <person name="Daum C."/>
            <person name="Ng V."/>
            <person name="Clum A."/>
            <person name="Steindorff A."/>
            <person name="Ohm R.A."/>
            <person name="Martin F."/>
            <person name="Silar P."/>
            <person name="Natvig D.O."/>
            <person name="Lalanne C."/>
            <person name="Gautier V."/>
            <person name="Ament-Velasquez S.L."/>
            <person name="Kruys A."/>
            <person name="Hutchinson M.I."/>
            <person name="Powell A.J."/>
            <person name="Barry K."/>
            <person name="Miller A.N."/>
            <person name="Grigoriev I.V."/>
            <person name="Debuchy R."/>
            <person name="Gladieux P."/>
            <person name="Hiltunen Thoren M."/>
            <person name="Johannesson H."/>
        </authorList>
    </citation>
    <scope>NUCLEOTIDE SEQUENCE</scope>
    <source>
        <strain evidence="1">CBS 532.94</strain>
    </source>
</reference>
<dbReference type="EMBL" id="MU860664">
    <property type="protein sequence ID" value="KAK4233116.1"/>
    <property type="molecule type" value="Genomic_DNA"/>
</dbReference>
<gene>
    <name evidence="1" type="ORF">C8A03DRAFT_39196</name>
</gene>
<evidence type="ECO:0000313" key="1">
    <source>
        <dbReference type="EMBL" id="KAK4233116.1"/>
    </source>
</evidence>
<accession>A0AAN7H386</accession>
<sequence>MATYTPGIPEDLLARWKNDLSRCNYSELWASVFTLDELSKRLQKIGDGGIRQPIYILPNDATVNIFNDFLDGLGTQLNPWLNTYTRLFETVSRHSLPPFLLHNAVVVFDTDFGRVSSHLAAAFARLFRVSCAMGRKGLQATVVAVSPKNCDRSLWLEQEVAMAFNTEPCFVRLESPAGPILRTVRGSARVIFWIVACLVPLSKPIGFNISSPIGGGHSSLRAKRSRPVGRSEYLKDLGRVILLVDPALRILQLIICPPSQRMELECTDWELRIPDTRARRLVDFLTADPDMRRPEAVLLAEIERQEKVSVKRTLAVIASIFRVGRNCVLQGGAINQDRLSLSDCQDLCMGIGWQLSPMGRLWVVIDFIAHIRFSDLHVTTCADVRPRFG</sequence>
<proteinExistence type="predicted"/>
<reference evidence="1" key="2">
    <citation type="submission" date="2023-05" db="EMBL/GenBank/DDBJ databases">
        <authorList>
            <consortium name="Lawrence Berkeley National Laboratory"/>
            <person name="Steindorff A."/>
            <person name="Hensen N."/>
            <person name="Bonometti L."/>
            <person name="Westerberg I."/>
            <person name="Brannstrom I.O."/>
            <person name="Guillou S."/>
            <person name="Cros-Aarteil S."/>
            <person name="Calhoun S."/>
            <person name="Haridas S."/>
            <person name="Kuo A."/>
            <person name="Mondo S."/>
            <person name="Pangilinan J."/>
            <person name="Riley R."/>
            <person name="Labutti K."/>
            <person name="Andreopoulos B."/>
            <person name="Lipzen A."/>
            <person name="Chen C."/>
            <person name="Yanf M."/>
            <person name="Daum C."/>
            <person name="Ng V."/>
            <person name="Clum A."/>
            <person name="Ohm R."/>
            <person name="Martin F."/>
            <person name="Silar P."/>
            <person name="Natvig D."/>
            <person name="Lalanne C."/>
            <person name="Gautier V."/>
            <person name="Ament-Velasquez S.L."/>
            <person name="Kruys A."/>
            <person name="Hutchinson M.I."/>
            <person name="Powell A.J."/>
            <person name="Barry K."/>
            <person name="Miller A.N."/>
            <person name="Grigoriev I.V."/>
            <person name="Debuchy R."/>
            <person name="Gladieux P."/>
            <person name="Thoren M.H."/>
            <person name="Johannesson H."/>
        </authorList>
    </citation>
    <scope>NUCLEOTIDE SEQUENCE</scope>
    <source>
        <strain evidence="1">CBS 532.94</strain>
    </source>
</reference>
<keyword evidence="2" id="KW-1185">Reference proteome</keyword>
<dbReference type="Proteomes" id="UP001303760">
    <property type="component" value="Unassembled WGS sequence"/>
</dbReference>
<comment type="caution">
    <text evidence="1">The sequence shown here is derived from an EMBL/GenBank/DDBJ whole genome shotgun (WGS) entry which is preliminary data.</text>
</comment>
<evidence type="ECO:0000313" key="2">
    <source>
        <dbReference type="Proteomes" id="UP001303760"/>
    </source>
</evidence>
<protein>
    <submittedName>
        <fullName evidence="1">Uncharacterized protein</fullName>
    </submittedName>
</protein>
<organism evidence="1 2">
    <name type="scientific">Achaetomium macrosporum</name>
    <dbReference type="NCBI Taxonomy" id="79813"/>
    <lineage>
        <taxon>Eukaryota</taxon>
        <taxon>Fungi</taxon>
        <taxon>Dikarya</taxon>
        <taxon>Ascomycota</taxon>
        <taxon>Pezizomycotina</taxon>
        <taxon>Sordariomycetes</taxon>
        <taxon>Sordariomycetidae</taxon>
        <taxon>Sordariales</taxon>
        <taxon>Chaetomiaceae</taxon>
        <taxon>Achaetomium</taxon>
    </lineage>
</organism>
<name>A0AAN7H386_9PEZI</name>